<reference evidence="1 2" key="1">
    <citation type="submission" date="2019-03" db="EMBL/GenBank/DDBJ databases">
        <title>Genomic Encyclopedia of Archaeal and Bacterial Type Strains, Phase II (KMG-II): from individual species to whole genera.</title>
        <authorList>
            <person name="Goeker M."/>
        </authorList>
    </citation>
    <scope>NUCLEOTIDE SEQUENCE [LARGE SCALE GENOMIC DNA]</scope>
    <source>
        <strain evidence="1 2">DSM 22554</strain>
    </source>
</reference>
<evidence type="ECO:0000313" key="2">
    <source>
        <dbReference type="Proteomes" id="UP000294616"/>
    </source>
</evidence>
<protein>
    <submittedName>
        <fullName evidence="1">Uncharacterized protein</fullName>
    </submittedName>
</protein>
<dbReference type="SUPFAM" id="SSF101898">
    <property type="entry name" value="NHL repeat"/>
    <property type="match status" value="1"/>
</dbReference>
<name>A0A4R1LXM8_9SPHI</name>
<comment type="caution">
    <text evidence="1">The sequence shown here is derived from an EMBL/GenBank/DDBJ whole genome shotgun (WGS) entry which is preliminary data.</text>
</comment>
<evidence type="ECO:0000313" key="1">
    <source>
        <dbReference type="EMBL" id="TCK83672.1"/>
    </source>
</evidence>
<dbReference type="EMBL" id="SMGO01000002">
    <property type="protein sequence ID" value="TCK83672.1"/>
    <property type="molecule type" value="Genomic_DNA"/>
</dbReference>
<dbReference type="AlphaFoldDB" id="A0A4R1LXM8"/>
<dbReference type="OrthoDB" id="237405at2"/>
<dbReference type="RefSeq" id="WP_132224854.1">
    <property type="nucleotide sequence ID" value="NZ_SMGO01000002.1"/>
</dbReference>
<sequence>MKKPYLLIGALVAGTILFAGTVNRSNKPSYGFVTGEPEIQSITSLAFGPNGTLFLGDSKNASVVALETKDITPVEKAEAVAMKNIDQKVAAALGTQVQNITIRDMAVNPISKKIYLAVESGDGTPVLLTVDGDKISSVSLNNVGYATVALNDAPAADAKDQRGNSLRISSISDIGFSDGKLMVSGLSNKEFSSSFRSIPFPFTDSQDQASLEIYHAAHSRYETTSPIRTFTTTEISGKKYLVASYTCTPLVLFPLDELKSGAHVKGRTVAEMGSGNSPLDMITMKKGDESMLVMSNTNRPVFIVDYKDIEGYQGSLTTPVPENYQTAGVDFRSMNMVNVIQLDKLDDTQMVMIQRKANGDLDLLTSNERSL</sequence>
<dbReference type="Proteomes" id="UP000294616">
    <property type="component" value="Unassembled WGS sequence"/>
</dbReference>
<gene>
    <name evidence="1" type="ORF">C8N28_2281</name>
</gene>
<organism evidence="1 2">
    <name type="scientific">Albibacterium bauzanense</name>
    <dbReference type="NCBI Taxonomy" id="653929"/>
    <lineage>
        <taxon>Bacteria</taxon>
        <taxon>Pseudomonadati</taxon>
        <taxon>Bacteroidota</taxon>
        <taxon>Sphingobacteriia</taxon>
        <taxon>Sphingobacteriales</taxon>
        <taxon>Sphingobacteriaceae</taxon>
        <taxon>Albibacterium</taxon>
    </lineage>
</organism>
<accession>A0A4R1LXM8</accession>
<proteinExistence type="predicted"/>
<keyword evidence="2" id="KW-1185">Reference proteome</keyword>